<protein>
    <submittedName>
        <fullName evidence="1">Uncharacterized protein</fullName>
    </submittedName>
</protein>
<accession>A0A9E9NU54</accession>
<sequence>MWKDFNRRLNRLFRLKKKKTTNLKDPTGMMTRLMTGRHGRVLSRLWLASSFLSQRFSGWGQVCIPLKKARQGLS</sequence>
<name>A0A9E9NU54_9BURK</name>
<dbReference type="Proteomes" id="UP001164819">
    <property type="component" value="Chromosome"/>
</dbReference>
<organism evidence="1">
    <name type="scientific">Oxalobacter aliiformigenes</name>
    <dbReference type="NCBI Taxonomy" id="2946593"/>
    <lineage>
        <taxon>Bacteria</taxon>
        <taxon>Pseudomonadati</taxon>
        <taxon>Pseudomonadota</taxon>
        <taxon>Betaproteobacteria</taxon>
        <taxon>Burkholderiales</taxon>
        <taxon>Oxalobacteraceae</taxon>
        <taxon>Oxalobacter</taxon>
    </lineage>
</organism>
<dbReference type="EMBL" id="CP098251">
    <property type="protein sequence ID" value="WAV92235.1"/>
    <property type="molecule type" value="Genomic_DNA"/>
</dbReference>
<gene>
    <name evidence="1" type="ORF">NB646_09385</name>
</gene>
<evidence type="ECO:0000313" key="1">
    <source>
        <dbReference type="EMBL" id="WAV92235.1"/>
    </source>
</evidence>
<reference evidence="1" key="1">
    <citation type="journal article" date="2022" name="Front. Microbiol.">
        <title>New perspectives on an old grouping: The genomic and phenotypic variability of Oxalobacter formigenes and the implications for calcium oxalate stone prevention.</title>
        <authorList>
            <person name="Chmiel J.A."/>
            <person name="Carr C."/>
            <person name="Stuivenberg G.A."/>
            <person name="Venema R."/>
            <person name="Chanyi R.M."/>
            <person name="Al K.F."/>
            <person name="Giguere D."/>
            <person name="Say H."/>
            <person name="Akouris P.P."/>
            <person name="Dominguez Romero S.A."/>
            <person name="Kwong A."/>
            <person name="Tai V."/>
            <person name="Koval S.F."/>
            <person name="Razvi H."/>
            <person name="Bjazevic J."/>
            <person name="Burton J.P."/>
        </authorList>
    </citation>
    <scope>NUCLEOTIDE SEQUENCE</scope>
    <source>
        <strain evidence="1">OxK</strain>
    </source>
</reference>
<proteinExistence type="predicted"/>
<dbReference type="AlphaFoldDB" id="A0A9E9NU54"/>